<dbReference type="EMBL" id="GBRD01015029">
    <property type="protein sequence ID" value="JAG50797.1"/>
    <property type="molecule type" value="Transcribed_RNA"/>
</dbReference>
<feature type="non-terminal residue" evidence="2">
    <location>
        <position position="108"/>
    </location>
</feature>
<name>A0A0K8SBW2_LYGHE</name>
<feature type="non-terminal residue" evidence="2">
    <location>
        <position position="1"/>
    </location>
</feature>
<protein>
    <submittedName>
        <fullName evidence="2">Uncharacterized protein</fullName>
    </submittedName>
</protein>
<dbReference type="AlphaFoldDB" id="A0A0K8SBW2"/>
<feature type="region of interest" description="Disordered" evidence="1">
    <location>
        <begin position="1"/>
        <end position="70"/>
    </location>
</feature>
<evidence type="ECO:0000313" key="2">
    <source>
        <dbReference type="EMBL" id="JAG50797.1"/>
    </source>
</evidence>
<organism evidence="2">
    <name type="scientific">Lygus hesperus</name>
    <name type="common">Western plant bug</name>
    <dbReference type="NCBI Taxonomy" id="30085"/>
    <lineage>
        <taxon>Eukaryota</taxon>
        <taxon>Metazoa</taxon>
        <taxon>Ecdysozoa</taxon>
        <taxon>Arthropoda</taxon>
        <taxon>Hexapoda</taxon>
        <taxon>Insecta</taxon>
        <taxon>Pterygota</taxon>
        <taxon>Neoptera</taxon>
        <taxon>Paraneoptera</taxon>
        <taxon>Hemiptera</taxon>
        <taxon>Heteroptera</taxon>
        <taxon>Panheteroptera</taxon>
        <taxon>Cimicomorpha</taxon>
        <taxon>Miridae</taxon>
        <taxon>Mirini</taxon>
        <taxon>Lygus</taxon>
    </lineage>
</organism>
<reference evidence="2" key="1">
    <citation type="submission" date="2014-09" db="EMBL/GenBank/DDBJ databases">
        <authorList>
            <person name="Magalhaes I.L.F."/>
            <person name="Oliveira U."/>
            <person name="Santos F.R."/>
            <person name="Vidigal T.H.D.A."/>
            <person name="Brescovit A.D."/>
            <person name="Santos A.J."/>
        </authorList>
    </citation>
    <scope>NUCLEOTIDE SEQUENCE</scope>
</reference>
<accession>A0A0K8SBW2</accession>
<feature type="compositionally biased region" description="Polar residues" evidence="1">
    <location>
        <begin position="22"/>
        <end position="31"/>
    </location>
</feature>
<proteinExistence type="predicted"/>
<sequence length="108" mass="11948">RSEDSQDPSQPQCPNEAGDFTETPQYNSEITEATAETPRTASKRKAAPQPSTSKIIRRANDPRTDFMFGAVEHDQLDDVSSHSASHSRSEDSYDLFGKYIASLLRDVG</sequence>
<evidence type="ECO:0000256" key="1">
    <source>
        <dbReference type="SAM" id="MobiDB-lite"/>
    </source>
</evidence>